<dbReference type="AlphaFoldDB" id="A0AA37NYP7"/>
<accession>A0AA37NYP7</accession>
<gene>
    <name evidence="3" type="ORF">CE91St16_05130</name>
</gene>
<feature type="domain" description="Putative carbohydrate metabolism" evidence="2">
    <location>
        <begin position="580"/>
        <end position="799"/>
    </location>
</feature>
<evidence type="ECO:0000313" key="3">
    <source>
        <dbReference type="EMBL" id="GKI17605.1"/>
    </source>
</evidence>
<dbReference type="Gene3D" id="2.60.120.890">
    <property type="entry name" value="BT2081, beta-jelly-roll domain"/>
    <property type="match status" value="1"/>
</dbReference>
<name>A0AA37NYP7_9BACT</name>
<dbReference type="EMBL" id="BQOL01000001">
    <property type="protein sequence ID" value="GKI17605.1"/>
    <property type="molecule type" value="Genomic_DNA"/>
</dbReference>
<sequence>MKNFHKALSILAAAALFAGCSSYDETNDPARAGNTSVKLLADVADDAETRAGISVGESTFTGYWEENDAMGILFTAPGSTPELRPFTTNNNDFAFEGELPAQSGAWQYMAFYPHATVNGTKASIPFGNLRTQSGNAFNCASDALAAPILSFANAEPGKTDEGDPVRFTLNRLTSILNLEVKGGDNADKVRYLLLTSENETQTLSAASIDFDISDMGSGLAFSQTAPSNVIALGFEQGTAPDANDINAFFNIMPGSYDKLTVDVITATRIGTVAIERGADKPFAAGKLYKRAETPVFAPLEAPSFDWPGHEIDQAHEITVDDNNQLTYSAAINIHVPGGIAGLEVDVSSPVLSMLGISKLDLFNDSDVIEGISFADLGLSCQTEIQYKKECVFDITSLVPMILLLGPDPGSEHVFDVKVTDLAGQVTEQPLTFTAPALVRVDQTDLWKNTASLTISNQFADAGSVVLEYRIKGESAWNAASVSGPNDDGSRTALISPTWTAGTNEAGLTIHSVDPKTGIFARKSYEYRLLADGATVASGEFTPKNNLGDVIPNAGMESWSTKSMKKIIGSTNVPYPNAVKYEDATGTDKFWDSGNNGYMTSSGTDKLCTQATYPGMVGDYCAQLAAKYAVIAFAAGNLYTGDFVMDGTVGYAQFGQPYTYSARPAALKLKYAAEIGEINRVKNDPPVSTGIDKGRIFVCIVEWSDRHAVQSGTSVDKTTFWDPETVSSLNEGKIIGYGSAYITESHTGSMKDLELPIVYYEKTDTPPTGNYTLVISTATSYLGDYLTGCDANKLWVDDFEWVY</sequence>
<dbReference type="InterPro" id="IPR038653">
    <property type="entry name" value="Put_CMD_sf"/>
</dbReference>
<keyword evidence="1" id="KW-0732">Signal</keyword>
<feature type="signal peptide" evidence="1">
    <location>
        <begin position="1"/>
        <end position="23"/>
    </location>
</feature>
<evidence type="ECO:0000313" key="4">
    <source>
        <dbReference type="Proteomes" id="UP001055105"/>
    </source>
</evidence>
<evidence type="ECO:0000259" key="2">
    <source>
        <dbReference type="Pfam" id="PF13201"/>
    </source>
</evidence>
<dbReference type="RefSeq" id="WP_244076034.1">
    <property type="nucleotide sequence ID" value="NZ_AP025581.1"/>
</dbReference>
<dbReference type="Proteomes" id="UP001055105">
    <property type="component" value="Unassembled WGS sequence"/>
</dbReference>
<reference evidence="3" key="1">
    <citation type="submission" date="2022-01" db="EMBL/GenBank/DDBJ databases">
        <title>Novel bile acid biosynthetic pathways are enriched in the microbiome of centenarians.</title>
        <authorList>
            <person name="Sato Y."/>
            <person name="Atarashi K."/>
            <person name="Plichta R.D."/>
            <person name="Arai Y."/>
            <person name="Sasajima S."/>
            <person name="Kearney M.S."/>
            <person name="Suda W."/>
            <person name="Takeshita K."/>
            <person name="Sasaki T."/>
            <person name="Okamoto S."/>
            <person name="Skelly N.A."/>
            <person name="Okamura Y."/>
            <person name="Vlamakis H."/>
            <person name="Li Y."/>
            <person name="Tanoue T."/>
            <person name="Takei H."/>
            <person name="Nittono H."/>
            <person name="Narushima S."/>
            <person name="Irie J."/>
            <person name="Itoh H."/>
            <person name="Moriya K."/>
            <person name="Sugiura Y."/>
            <person name="Suematsu M."/>
            <person name="Moritoki N."/>
            <person name="Shibata S."/>
            <person name="Littman R.D."/>
            <person name="Fischbach A.M."/>
            <person name="Uwamino Y."/>
            <person name="Inoue T."/>
            <person name="Honda A."/>
            <person name="Hattori M."/>
            <person name="Murai T."/>
            <person name="Xavier J.R."/>
            <person name="Hirose N."/>
            <person name="Honda K."/>
        </authorList>
    </citation>
    <scope>NUCLEOTIDE SEQUENCE</scope>
    <source>
        <strain evidence="3">CE91-St16</strain>
    </source>
</reference>
<comment type="caution">
    <text evidence="3">The sequence shown here is derived from an EMBL/GenBank/DDBJ whole genome shotgun (WGS) entry which is preliminary data.</text>
</comment>
<organism evidence="3 4">
    <name type="scientific">Alistipes finegoldii</name>
    <dbReference type="NCBI Taxonomy" id="214856"/>
    <lineage>
        <taxon>Bacteria</taxon>
        <taxon>Pseudomonadati</taxon>
        <taxon>Bacteroidota</taxon>
        <taxon>Bacteroidia</taxon>
        <taxon>Bacteroidales</taxon>
        <taxon>Rikenellaceae</taxon>
        <taxon>Alistipes</taxon>
    </lineage>
</organism>
<protein>
    <recommendedName>
        <fullName evidence="2">Putative carbohydrate metabolism domain-containing protein</fullName>
    </recommendedName>
</protein>
<feature type="chain" id="PRO_5041289252" description="Putative carbohydrate metabolism domain-containing protein" evidence="1">
    <location>
        <begin position="24"/>
        <end position="802"/>
    </location>
</feature>
<dbReference type="PROSITE" id="PS51257">
    <property type="entry name" value="PROKAR_LIPOPROTEIN"/>
    <property type="match status" value="1"/>
</dbReference>
<dbReference type="Pfam" id="PF13201">
    <property type="entry name" value="PCMD"/>
    <property type="match status" value="1"/>
</dbReference>
<evidence type="ECO:0000256" key="1">
    <source>
        <dbReference type="SAM" id="SignalP"/>
    </source>
</evidence>
<proteinExistence type="predicted"/>
<dbReference type="InterPro" id="IPR025112">
    <property type="entry name" value="PCMD"/>
</dbReference>